<sequence>MASARNAPLSSTEILGTRLLAEIESEEGSLEDLLKDLRTSTCTTPTPNQPRTGIPDLDTLWHSHGSRQISITGRALPLIYHLITHLVQVSSPEPNSNSNSKNKNKNNSLTAQGTVAILDLERRFSPSHLLRSLSPDHLKHIYVWHPTPATLAATLASVEQFMVYGAHASRERVWRGVFVLGGNVAGAGNGVRGGGDVVTVTTGWRGWVRVEREAVEGCE</sequence>
<keyword evidence="2" id="KW-1185">Reference proteome</keyword>
<dbReference type="EMBL" id="QGMF01000023">
    <property type="protein sequence ID" value="TVY21210.1"/>
    <property type="molecule type" value="Genomic_DNA"/>
</dbReference>
<reference evidence="1 2" key="1">
    <citation type="submission" date="2018-05" db="EMBL/GenBank/DDBJ databases">
        <title>Whole genome sequencing for identification of molecular markers to develop diagnostic detection tools for the regulated plant pathogen Lachnellula willkommii.</title>
        <authorList>
            <person name="Giroux E."/>
            <person name="Bilodeau G."/>
        </authorList>
    </citation>
    <scope>NUCLEOTIDE SEQUENCE [LARGE SCALE GENOMIC DNA]</scope>
    <source>
        <strain evidence="1 2">CBS 203.66</strain>
    </source>
</reference>
<proteinExistence type="predicted"/>
<evidence type="ECO:0000313" key="2">
    <source>
        <dbReference type="Proteomes" id="UP000469559"/>
    </source>
</evidence>
<evidence type="ECO:0000313" key="1">
    <source>
        <dbReference type="EMBL" id="TVY21210.1"/>
    </source>
</evidence>
<dbReference type="OrthoDB" id="3596146at2759"/>
<dbReference type="Proteomes" id="UP000469559">
    <property type="component" value="Unassembled WGS sequence"/>
</dbReference>
<comment type="caution">
    <text evidence="1">The sequence shown here is derived from an EMBL/GenBank/DDBJ whole genome shotgun (WGS) entry which is preliminary data.</text>
</comment>
<accession>A0A8T9BM83</accession>
<gene>
    <name evidence="1" type="ORF">LARI1_G000651</name>
</gene>
<dbReference type="AlphaFoldDB" id="A0A8T9BM83"/>
<name>A0A8T9BM83_9HELO</name>
<protein>
    <submittedName>
        <fullName evidence="1">Uncharacterized protein</fullName>
    </submittedName>
</protein>
<organism evidence="1 2">
    <name type="scientific">Lachnellula arida</name>
    <dbReference type="NCBI Taxonomy" id="1316785"/>
    <lineage>
        <taxon>Eukaryota</taxon>
        <taxon>Fungi</taxon>
        <taxon>Dikarya</taxon>
        <taxon>Ascomycota</taxon>
        <taxon>Pezizomycotina</taxon>
        <taxon>Leotiomycetes</taxon>
        <taxon>Helotiales</taxon>
        <taxon>Lachnaceae</taxon>
        <taxon>Lachnellula</taxon>
    </lineage>
</organism>